<dbReference type="OrthoDB" id="3171622at2"/>
<dbReference type="InterPro" id="IPR027417">
    <property type="entry name" value="P-loop_NTPase"/>
</dbReference>
<dbReference type="AlphaFoldDB" id="A0A4Q2RQ58"/>
<accession>A0A4Q2RQ58</accession>
<evidence type="ECO:0000313" key="2">
    <source>
        <dbReference type="Proteomes" id="UP000294071"/>
    </source>
</evidence>
<dbReference type="Gene3D" id="3.40.50.300">
    <property type="entry name" value="P-loop containing nucleotide triphosphate hydrolases"/>
    <property type="match status" value="1"/>
</dbReference>
<gene>
    <name evidence="1" type="ORF">EUA93_18910</name>
</gene>
<protein>
    <submittedName>
        <fullName evidence="1">DNA primase</fullName>
    </submittedName>
</protein>
<dbReference type="SUPFAM" id="SSF52540">
    <property type="entry name" value="P-loop containing nucleoside triphosphate hydrolases"/>
    <property type="match status" value="1"/>
</dbReference>
<proteinExistence type="predicted"/>
<comment type="caution">
    <text evidence="1">The sequence shown here is derived from an EMBL/GenBank/DDBJ whole genome shotgun (WGS) entry which is preliminary data.</text>
</comment>
<dbReference type="RefSeq" id="WP_129401905.1">
    <property type="nucleotide sequence ID" value="NZ_SDWT01000003.1"/>
</dbReference>
<organism evidence="1 2">
    <name type="scientific">Nocardioides oleivorans</name>
    <dbReference type="NCBI Taxonomy" id="273676"/>
    <lineage>
        <taxon>Bacteria</taxon>
        <taxon>Bacillati</taxon>
        <taxon>Actinomycetota</taxon>
        <taxon>Actinomycetes</taxon>
        <taxon>Propionibacteriales</taxon>
        <taxon>Nocardioidaceae</taxon>
        <taxon>Nocardioides</taxon>
    </lineage>
</organism>
<dbReference type="Proteomes" id="UP000294071">
    <property type="component" value="Unassembled WGS sequence"/>
</dbReference>
<sequence length="303" mass="32769">MFYPGKVHTISSESEGGKTWLAMSAVLDELDALNHVLYLDFEDDEGGIVGRLLTLGGNPKAIRERFHYLRPEDALGTGIHLDDLMDILRTHKPTLAVLDGVTEALTMHGMNPNDNADVAAFGRMLPRRFASAGAASVSLDHVAKSTENRGRYSIGAVHKLNGLDGAAYVLENRKPFGVGITGKSTLRIAKDRPGQLRKNALPSSSGMFWAGDLVLTSHPEGFSEVAVEAPHEASNAFQPTVYMGRIMAVINDRGPLSKRLIRAAVTGKAMTIDSALDQLILDGYLSEATPHTKLKEWVVDDVA</sequence>
<name>A0A4Q2RQ58_9ACTN</name>
<dbReference type="EMBL" id="SDWT01000003">
    <property type="protein sequence ID" value="RYB91007.1"/>
    <property type="molecule type" value="Genomic_DNA"/>
</dbReference>
<dbReference type="Pfam" id="PF13481">
    <property type="entry name" value="AAA_25"/>
    <property type="match status" value="1"/>
</dbReference>
<evidence type="ECO:0000313" key="1">
    <source>
        <dbReference type="EMBL" id="RYB91007.1"/>
    </source>
</evidence>
<reference evidence="1 2" key="1">
    <citation type="submission" date="2019-01" db="EMBL/GenBank/DDBJ databases">
        <title>Novel species of Nocardioides.</title>
        <authorList>
            <person name="Liu Q."/>
            <person name="Xin Y.-H."/>
        </authorList>
    </citation>
    <scope>NUCLEOTIDE SEQUENCE [LARGE SCALE GENOMIC DNA]</scope>
    <source>
        <strain evidence="1 2">CGMCC 4.6882</strain>
    </source>
</reference>
<keyword evidence="2" id="KW-1185">Reference proteome</keyword>